<dbReference type="InParanoid" id="A0A7E5VEE8"/>
<keyword evidence="6 9" id="KW-0175">Coiled coil</keyword>
<evidence type="ECO:0000256" key="4">
    <source>
        <dbReference type="ARBA" id="ARBA00022574"/>
    </source>
</evidence>
<dbReference type="SUPFAM" id="SSF50998">
    <property type="entry name" value="Quinoprotein alcohol dehydrogenase-like"/>
    <property type="match status" value="1"/>
</dbReference>
<keyword evidence="12" id="KW-0969">Cilium</keyword>
<dbReference type="RefSeq" id="XP_026726679.1">
    <property type="nucleotide sequence ID" value="XM_026870878.1"/>
</dbReference>
<keyword evidence="11" id="KW-1185">Reference proteome</keyword>
<dbReference type="GO" id="GO:0060271">
    <property type="term" value="P:cilium assembly"/>
    <property type="evidence" value="ECO:0007669"/>
    <property type="project" value="TreeGrafter"/>
</dbReference>
<evidence type="ECO:0000256" key="7">
    <source>
        <dbReference type="ARBA" id="ARBA00023212"/>
    </source>
</evidence>
<keyword evidence="7" id="KW-0206">Cytoskeleton</keyword>
<feature type="coiled-coil region" evidence="9">
    <location>
        <begin position="1143"/>
        <end position="1198"/>
    </location>
</feature>
<proteinExistence type="predicted"/>
<comment type="subcellular location">
    <subcellularLocation>
        <location evidence="1">Cell projection</location>
        <location evidence="1">Cilium</location>
    </subcellularLocation>
    <subcellularLocation>
        <location evidence="2">Cytoplasm</location>
        <location evidence="2">Cytoskeleton</location>
    </subcellularLocation>
</comment>
<evidence type="ECO:0000256" key="9">
    <source>
        <dbReference type="SAM" id="Coils"/>
    </source>
</evidence>
<evidence type="ECO:0000256" key="2">
    <source>
        <dbReference type="ARBA" id="ARBA00004245"/>
    </source>
</evidence>
<keyword evidence="5" id="KW-0677">Repeat</keyword>
<dbReference type="OrthoDB" id="535167at2759"/>
<evidence type="ECO:0000256" key="10">
    <source>
        <dbReference type="SAM" id="MobiDB-lite"/>
    </source>
</evidence>
<keyword evidence="3" id="KW-0963">Cytoplasm</keyword>
<evidence type="ECO:0000256" key="6">
    <source>
        <dbReference type="ARBA" id="ARBA00023054"/>
    </source>
</evidence>
<feature type="region of interest" description="Disordered" evidence="10">
    <location>
        <begin position="1"/>
        <end position="21"/>
    </location>
</feature>
<dbReference type="PANTHER" id="PTHR14885:SF1">
    <property type="entry name" value="CILIA- AND FLAGELLA-ASSOCIATED PROTEIN 43"/>
    <property type="match status" value="1"/>
</dbReference>
<evidence type="ECO:0000313" key="12">
    <source>
        <dbReference type="RefSeq" id="XP_026726679.1"/>
    </source>
</evidence>
<evidence type="ECO:0000256" key="8">
    <source>
        <dbReference type="ARBA" id="ARBA00023273"/>
    </source>
</evidence>
<evidence type="ECO:0000256" key="3">
    <source>
        <dbReference type="ARBA" id="ARBA00022490"/>
    </source>
</evidence>
<evidence type="ECO:0000256" key="5">
    <source>
        <dbReference type="ARBA" id="ARBA00022737"/>
    </source>
</evidence>
<dbReference type="KEGG" id="tnl:113493072"/>
<name>A0A7E5VEE8_TRINI</name>
<evidence type="ECO:0000313" key="11">
    <source>
        <dbReference type="Proteomes" id="UP000322000"/>
    </source>
</evidence>
<feature type="compositionally biased region" description="Acidic residues" evidence="10">
    <location>
        <begin position="10"/>
        <end position="19"/>
    </location>
</feature>
<dbReference type="Pfam" id="PF25828">
    <property type="entry name" value="CC_Cfap43"/>
    <property type="match status" value="1"/>
</dbReference>
<keyword evidence="8" id="KW-0966">Cell projection</keyword>
<keyword evidence="4" id="KW-0853">WD repeat</keyword>
<dbReference type="FunCoup" id="A0A7E5VEE8">
    <property type="interactions" value="16"/>
</dbReference>
<dbReference type="Proteomes" id="UP000322000">
    <property type="component" value="Chromosome 4"/>
</dbReference>
<dbReference type="InterPro" id="IPR011047">
    <property type="entry name" value="Quinoprotein_ADH-like_sf"/>
</dbReference>
<organism evidence="11 12">
    <name type="scientific">Trichoplusia ni</name>
    <name type="common">Cabbage looper</name>
    <dbReference type="NCBI Taxonomy" id="7111"/>
    <lineage>
        <taxon>Eukaryota</taxon>
        <taxon>Metazoa</taxon>
        <taxon>Ecdysozoa</taxon>
        <taxon>Arthropoda</taxon>
        <taxon>Hexapoda</taxon>
        <taxon>Insecta</taxon>
        <taxon>Pterygota</taxon>
        <taxon>Neoptera</taxon>
        <taxon>Endopterygota</taxon>
        <taxon>Lepidoptera</taxon>
        <taxon>Glossata</taxon>
        <taxon>Ditrysia</taxon>
        <taxon>Noctuoidea</taxon>
        <taxon>Noctuidae</taxon>
        <taxon>Plusiinae</taxon>
        <taxon>Trichoplusia</taxon>
    </lineage>
</organism>
<dbReference type="GO" id="GO:0005930">
    <property type="term" value="C:axoneme"/>
    <property type="evidence" value="ECO:0007669"/>
    <property type="project" value="TreeGrafter"/>
</dbReference>
<gene>
    <name evidence="12" type="primary">LOC113493072</name>
</gene>
<sequence>MADPNKDANDESEETEDPYDPTVRWANPHCLDLMTFVGRDTFAVAEDIYIIFFNLKTNTEIVYVANNSTMGDGVDALAGHRSSLFAFSEKTKNGRIFIATYPKFVKLAELKDVTVNRYKALCMMESDLIAGFTGFPNYCVNVWCWRTNQRLISIETNINKRKQIYMASRTHMLLCECWGTGLIVWEVARCYKKCFLLRRAKEEVVQWEVTEPPLVGVCWNYEGQLFAIDPKANLYSVTSDGIAMVTQLEWSENNISGNNYTYICSFLTGILIYGPDEYIRFLKKDEKTWTAVWSYVPHDPVVRLISNSFCDVATMWTNHGFVYKITADAEEKIEVNLFTFKQRNVKKIQLIAPDYECVATMNDTGILAIYEAATAKLVMAKYVKGFEISFQASPVDPLLAVFGEERGNYGIALKSFNYQEKKTKSEASMCLTHQIVSLVAFSPTGRHLVAAAMAAGHIFIFKITEDYKLNLMRYTELGRGLADCFLMKAGQDMRCFSLVIFSEKYSIGERIICVNADTGKDNKFAGKMQGPYARLLPLSTKDTMFAIPHLSRQFHILKLCGDKGMTVSVKMGPIIESGHEIKLFDGFRNMQALLTFAFDGTVILRPPDAPEEYDLKLILTHRYEDGIKSAVIDDKNRYILALSASGTVSCTYLRKNLMQELVHEAPEMEKYSADEGAQFIIIHGSEKNYLDVQEDKKVREESLDYKRQRDEVVKTFESVQAKLVDLLEENLAERPLHQLSLSEFNLHHEAKKERLKMAEKEREEIRLLTEARIRAQDKVTAWIKQTCWDTVVSQRVKLFAIHSHYHVENFAILPSQREKWPELEQIEALRTIEMENNDDLFQPWVEPELELKVHPSKGGGSAQSCRSPRRSVDSGADVAVDVVVEPYVLSGTNAHKYVSIPPFMIPQMLAFSFLQMNWLYHLVRLNTQNIRLWFNKQFDELVVLKKREVGLVAERNSRLRFIIEELNKLSDLRGSFHHLKIVIKDPEWFQEEQPHKLIKVEPEECSIEPYISPSQIVLVPPDPGPKDDFRERALMEMMDGVLEKLWHEEIKKPIPMPQCMLDKDPEHFNEEDLRQVFDYEAKVAFRNEERDKYRKMLHVEYGKLSQVLNEGIVKFNQKVRETWLLKIRMDSIIGQEHLNLMRLRRTNLDRIEMAEKLEKMRDEIALYEREVEELTAELQEIQEQSTECQAAYEALIAKDRSMDRTFKNHFLDLSPIIVEQAYKFFKRRPKWHQRATFIPVVLYDLALAVSTGVRPPLLHFDCVDYYKYMDQLDQISNMPTVMDENMWTTMCKLRRAKTENEIRMRALVQELAYVDNALNVWTKAIQARRTHLQVCQAKIVEHREIVEQTARNKTIQLVLPAGQVEITTTGHMSDFDDAALIPREDIEKINNLILKVGAMKLRMMRKQMAFRKVILAKEWEHAQMKMKLRHMKQELYSYQRLRIPKELQLYLKNKELGYTDEQDYLRMEKEMEASKVAVNKILTEQMHRCTELELKLASIEVQQSKIEKLIVKLNVEVSEKRLNEDALEPIRIRRIFKKRMETLVMRSRLIRDVQANHSTIVLLQTELELLRLKTYPTLASFRTY</sequence>
<evidence type="ECO:0000256" key="1">
    <source>
        <dbReference type="ARBA" id="ARBA00004138"/>
    </source>
</evidence>
<keyword evidence="12" id="KW-0282">Flagellum</keyword>
<dbReference type="PANTHER" id="PTHR14885">
    <property type="entry name" value="CILIA- AND FLAGELLA-ASSOCIATED PROTEIN 43-RELATED"/>
    <property type="match status" value="1"/>
</dbReference>
<feature type="coiled-coil region" evidence="9">
    <location>
        <begin position="741"/>
        <end position="778"/>
    </location>
</feature>
<reference evidence="12" key="1">
    <citation type="submission" date="2025-08" db="UniProtKB">
        <authorList>
            <consortium name="RefSeq"/>
        </authorList>
    </citation>
    <scope>IDENTIFICATION</scope>
</reference>
<accession>A0A7E5VEE8</accession>
<protein>
    <submittedName>
        <fullName evidence="12">Cilia- and flagella-associated protein 43</fullName>
    </submittedName>
</protein>
<dbReference type="GeneID" id="113493072"/>